<dbReference type="CDD" id="cd01335">
    <property type="entry name" value="Radical_SAM"/>
    <property type="match status" value="1"/>
</dbReference>
<dbReference type="GO" id="GO:0016491">
    <property type="term" value="F:oxidoreductase activity"/>
    <property type="evidence" value="ECO:0007669"/>
    <property type="project" value="InterPro"/>
</dbReference>
<dbReference type="Proteomes" id="UP000286288">
    <property type="component" value="Unassembled WGS sequence"/>
</dbReference>
<proteinExistence type="predicted"/>
<evidence type="ECO:0000256" key="5">
    <source>
        <dbReference type="ARBA" id="ARBA00023014"/>
    </source>
</evidence>
<reference evidence="7 8" key="1">
    <citation type="submission" date="2018-08" db="EMBL/GenBank/DDBJ databases">
        <title>A genome reference for cultivated species of the human gut microbiota.</title>
        <authorList>
            <person name="Zou Y."/>
            <person name="Xue W."/>
            <person name="Luo G."/>
        </authorList>
    </citation>
    <scope>NUCLEOTIDE SEQUENCE [LARGE SCALE GENOMIC DNA]</scope>
    <source>
        <strain evidence="7 8">AF48-16</strain>
    </source>
</reference>
<evidence type="ECO:0000256" key="1">
    <source>
        <dbReference type="ARBA" id="ARBA00001966"/>
    </source>
</evidence>
<dbReference type="NCBIfam" id="TIGR04085">
    <property type="entry name" value="rSAM_more_4Fe4S"/>
    <property type="match status" value="1"/>
</dbReference>
<dbReference type="InterPro" id="IPR007197">
    <property type="entry name" value="rSAM"/>
</dbReference>
<comment type="caution">
    <text evidence="7">The sequence shown here is derived from an EMBL/GenBank/DDBJ whole genome shotgun (WGS) entry which is preliminary data.</text>
</comment>
<dbReference type="AlphaFoldDB" id="A0A415EIV0"/>
<dbReference type="Pfam" id="PF04055">
    <property type="entry name" value="Radical_SAM"/>
    <property type="match status" value="1"/>
</dbReference>
<dbReference type="InterPro" id="IPR013785">
    <property type="entry name" value="Aldolase_TIM"/>
</dbReference>
<dbReference type="PANTHER" id="PTHR43273:SF2">
    <property type="entry name" value="RADICAL SAM CORE DOMAIN-CONTAINING PROTEIN"/>
    <property type="match status" value="1"/>
</dbReference>
<comment type="cofactor">
    <cofactor evidence="1">
        <name>[4Fe-4S] cluster</name>
        <dbReference type="ChEBI" id="CHEBI:49883"/>
    </cofactor>
</comment>
<accession>A0A415EIV0</accession>
<evidence type="ECO:0000256" key="4">
    <source>
        <dbReference type="ARBA" id="ARBA00023004"/>
    </source>
</evidence>
<keyword evidence="2" id="KW-0949">S-adenosyl-L-methionine</keyword>
<gene>
    <name evidence="7" type="ORF">DW084_18455</name>
</gene>
<dbReference type="PROSITE" id="PS51918">
    <property type="entry name" value="RADICAL_SAM"/>
    <property type="match status" value="1"/>
</dbReference>
<keyword evidence="3" id="KW-0479">Metal-binding</keyword>
<evidence type="ECO:0000313" key="8">
    <source>
        <dbReference type="Proteomes" id="UP000286288"/>
    </source>
</evidence>
<dbReference type="EMBL" id="QRMZ01000065">
    <property type="protein sequence ID" value="RHK01393.1"/>
    <property type="molecule type" value="Genomic_DNA"/>
</dbReference>
<dbReference type="GO" id="GO:0046872">
    <property type="term" value="F:metal ion binding"/>
    <property type="evidence" value="ECO:0007669"/>
    <property type="project" value="UniProtKB-KW"/>
</dbReference>
<dbReference type="Gene3D" id="3.20.20.70">
    <property type="entry name" value="Aldolase class I"/>
    <property type="match status" value="1"/>
</dbReference>
<dbReference type="UniPathway" id="UPA00782"/>
<dbReference type="InterPro" id="IPR023867">
    <property type="entry name" value="Sulphatase_maturase_rSAM"/>
</dbReference>
<dbReference type="SFLD" id="SFLDS00029">
    <property type="entry name" value="Radical_SAM"/>
    <property type="match status" value="1"/>
</dbReference>
<dbReference type="SFLD" id="SFLDG01067">
    <property type="entry name" value="SPASM/twitch_domain_containing"/>
    <property type="match status" value="1"/>
</dbReference>
<keyword evidence="4" id="KW-0408">Iron</keyword>
<sequence length="422" mass="48550">MNKLSSHVLVGENQETNFIYLMNIYTGCSVKVSRRIFKDVESIENNDEIMAFLDSEGFCKNTANLIQEVYDEESKQLNITFLIHENCNFRCTYCYEKFEKNAMEREVIDGVINYIAKRIQDDSRLEHVHLAWFGGEPLLNLKGIEYISENVIRLCEISNLSYSSDITTNGFLLNRRIYEKLTKLQVTNYQITIDGNQEHHDSQRVLKNGKGTYQRIIDNLLDISKNTKDSNLIALRTNVAPDNFEPMPKHITKLISLFGEDERFDLNFHNVGNWGDKCIDIIKNNVALELSELTVSLGGKSEGILWNLMPNSYCYAGKKNNFVIGSDGMVYKCTVLLYDERNHIGNLENGKLKIDDKKESLWVADKMTDRCFSCPIGTACLNKKCPALLLSKKVENCLYNHEELNRMLKLMDQQNLFTYTVA</sequence>
<dbReference type="InterPro" id="IPR023885">
    <property type="entry name" value="4Fe4S-binding_SPASM_dom"/>
</dbReference>
<name>A0A415EIV0_ENTCA</name>
<evidence type="ECO:0000313" key="7">
    <source>
        <dbReference type="EMBL" id="RHK01393.1"/>
    </source>
</evidence>
<protein>
    <submittedName>
        <fullName evidence="7">Radical SAM protein</fullName>
    </submittedName>
</protein>
<organism evidence="7 8">
    <name type="scientific">Enterococcus casseliflavus</name>
    <name type="common">Enterococcus flavescens</name>
    <dbReference type="NCBI Taxonomy" id="37734"/>
    <lineage>
        <taxon>Bacteria</taxon>
        <taxon>Bacillati</taxon>
        <taxon>Bacillota</taxon>
        <taxon>Bacilli</taxon>
        <taxon>Lactobacillales</taxon>
        <taxon>Enterococcaceae</taxon>
        <taxon>Enterococcus</taxon>
    </lineage>
</organism>
<dbReference type="SUPFAM" id="SSF102114">
    <property type="entry name" value="Radical SAM enzymes"/>
    <property type="match status" value="1"/>
</dbReference>
<dbReference type="PANTHER" id="PTHR43273">
    <property type="entry name" value="ANAEROBIC SULFATASE-MATURATING ENZYME HOMOLOG ASLB-RELATED"/>
    <property type="match status" value="1"/>
</dbReference>
<evidence type="ECO:0000256" key="3">
    <source>
        <dbReference type="ARBA" id="ARBA00022723"/>
    </source>
</evidence>
<feature type="domain" description="Radical SAM core" evidence="6">
    <location>
        <begin position="73"/>
        <end position="300"/>
    </location>
</feature>
<evidence type="ECO:0000259" key="6">
    <source>
        <dbReference type="PROSITE" id="PS51918"/>
    </source>
</evidence>
<evidence type="ECO:0000256" key="2">
    <source>
        <dbReference type="ARBA" id="ARBA00022691"/>
    </source>
</evidence>
<keyword evidence="5" id="KW-0411">Iron-sulfur</keyword>
<dbReference type="InterPro" id="IPR058240">
    <property type="entry name" value="rSAM_sf"/>
</dbReference>
<dbReference type="GO" id="GO:0051536">
    <property type="term" value="F:iron-sulfur cluster binding"/>
    <property type="evidence" value="ECO:0007669"/>
    <property type="project" value="UniProtKB-KW"/>
</dbReference>